<name>A0A2I0KGY9_PUNGR</name>
<reference evidence="1 2" key="1">
    <citation type="submission" date="2017-11" db="EMBL/GenBank/DDBJ databases">
        <title>De-novo sequencing of pomegranate (Punica granatum L.) genome.</title>
        <authorList>
            <person name="Akparov Z."/>
            <person name="Amiraslanov A."/>
            <person name="Hajiyeva S."/>
            <person name="Abbasov M."/>
            <person name="Kaur K."/>
            <person name="Hamwieh A."/>
            <person name="Solovyev V."/>
            <person name="Salamov A."/>
            <person name="Braich B."/>
            <person name="Kosarev P."/>
            <person name="Mahmoud A."/>
            <person name="Hajiyev E."/>
            <person name="Babayeva S."/>
            <person name="Izzatullayeva V."/>
            <person name="Mammadov A."/>
            <person name="Mammadov A."/>
            <person name="Sharifova S."/>
            <person name="Ojaghi J."/>
            <person name="Eynullazada K."/>
            <person name="Bayramov B."/>
            <person name="Abdulazimova A."/>
            <person name="Shahmuradov I."/>
        </authorList>
    </citation>
    <scope>NUCLEOTIDE SEQUENCE [LARGE SCALE GENOMIC DNA]</scope>
    <source>
        <strain evidence="2">cv. AG2017</strain>
        <tissue evidence="1">Leaf</tissue>
    </source>
</reference>
<protein>
    <submittedName>
        <fullName evidence="1">Uncharacterized protein</fullName>
    </submittedName>
</protein>
<sequence>MDPSAFVVPTCHQLGYMLCYKSHVDELEDGIKKLVDVRGSVHHAVNEATSKWERIKSGPLYGKVTGAAVPRGGPEEGGFWGQSQPSERNTRVYIRTSFRSLGYAYMCLCACAHSHHARPSMSSAAKVCASC</sequence>
<evidence type="ECO:0000313" key="2">
    <source>
        <dbReference type="Proteomes" id="UP000233551"/>
    </source>
</evidence>
<comment type="caution">
    <text evidence="1">The sequence shown here is derived from an EMBL/GenBank/DDBJ whole genome shotgun (WGS) entry which is preliminary data.</text>
</comment>
<dbReference type="AlphaFoldDB" id="A0A2I0KGY9"/>
<gene>
    <name evidence="1" type="ORF">CRG98_011775</name>
</gene>
<accession>A0A2I0KGY9</accession>
<keyword evidence="2" id="KW-1185">Reference proteome</keyword>
<dbReference type="Proteomes" id="UP000233551">
    <property type="component" value="Unassembled WGS sequence"/>
</dbReference>
<evidence type="ECO:0000313" key="1">
    <source>
        <dbReference type="EMBL" id="PKI67802.1"/>
    </source>
</evidence>
<proteinExistence type="predicted"/>
<organism evidence="1 2">
    <name type="scientific">Punica granatum</name>
    <name type="common">Pomegranate</name>
    <dbReference type="NCBI Taxonomy" id="22663"/>
    <lineage>
        <taxon>Eukaryota</taxon>
        <taxon>Viridiplantae</taxon>
        <taxon>Streptophyta</taxon>
        <taxon>Embryophyta</taxon>
        <taxon>Tracheophyta</taxon>
        <taxon>Spermatophyta</taxon>
        <taxon>Magnoliopsida</taxon>
        <taxon>eudicotyledons</taxon>
        <taxon>Gunneridae</taxon>
        <taxon>Pentapetalae</taxon>
        <taxon>rosids</taxon>
        <taxon>malvids</taxon>
        <taxon>Myrtales</taxon>
        <taxon>Lythraceae</taxon>
        <taxon>Punica</taxon>
    </lineage>
</organism>
<dbReference type="EMBL" id="PGOL01000582">
    <property type="protein sequence ID" value="PKI67802.1"/>
    <property type="molecule type" value="Genomic_DNA"/>
</dbReference>